<keyword evidence="4" id="KW-1185">Reference proteome</keyword>
<evidence type="ECO:0000313" key="3">
    <source>
        <dbReference type="EMBL" id="KAG8365370.1"/>
    </source>
</evidence>
<accession>A0AAV6WEB8</accession>
<dbReference type="PANTHER" id="PTHR43943">
    <property type="entry name" value="DEHYDROGENASE/REDUCTASE (SDR FAMILY) MEMBER 4"/>
    <property type="match status" value="1"/>
</dbReference>
<sequence length="275" mass="29535">MEKNIGKRFEGKVAIVTASTQGIGFAIAERLGLEGAAVVISSRRQKNVDEAVEKLKGRGIEAMGLICHVSDAQHRKDLIAKTLRVYVNDIAYKLAFETLFFFVYQRYGKIDVIVCNAAANPSVDGILESKESVLDKLWEINVKTSILLLQDAAPHLQKGSSIVFVSSVTAYQPSQGLGMYGVTKTALLGLTKALAAEMAPDTRVNCVAPGFVPTNFASYLTTNEGIRKSIEEKTLLNRLGTTQDMAAAAAYLASDDASYVTGETLVVAGGIPSRL</sequence>
<proteinExistence type="inferred from homology"/>
<dbReference type="FunFam" id="3.40.50.720:FF:000084">
    <property type="entry name" value="Short-chain dehydrogenase reductase"/>
    <property type="match status" value="1"/>
</dbReference>
<dbReference type="PRINTS" id="PR00081">
    <property type="entry name" value="GDHRDH"/>
</dbReference>
<evidence type="ECO:0000313" key="4">
    <source>
        <dbReference type="Proteomes" id="UP000826271"/>
    </source>
</evidence>
<dbReference type="InterPro" id="IPR002347">
    <property type="entry name" value="SDR_fam"/>
</dbReference>
<dbReference type="SUPFAM" id="SSF51735">
    <property type="entry name" value="NAD(P)-binding Rossmann-fold domains"/>
    <property type="match status" value="1"/>
</dbReference>
<dbReference type="Gene3D" id="3.40.50.720">
    <property type="entry name" value="NAD(P)-binding Rossmann-like Domain"/>
    <property type="match status" value="1"/>
</dbReference>
<dbReference type="InterPro" id="IPR036291">
    <property type="entry name" value="NAD(P)-bd_dom_sf"/>
</dbReference>
<organism evidence="3 4">
    <name type="scientific">Buddleja alternifolia</name>
    <dbReference type="NCBI Taxonomy" id="168488"/>
    <lineage>
        <taxon>Eukaryota</taxon>
        <taxon>Viridiplantae</taxon>
        <taxon>Streptophyta</taxon>
        <taxon>Embryophyta</taxon>
        <taxon>Tracheophyta</taxon>
        <taxon>Spermatophyta</taxon>
        <taxon>Magnoliopsida</taxon>
        <taxon>eudicotyledons</taxon>
        <taxon>Gunneridae</taxon>
        <taxon>Pentapetalae</taxon>
        <taxon>asterids</taxon>
        <taxon>lamiids</taxon>
        <taxon>Lamiales</taxon>
        <taxon>Scrophulariaceae</taxon>
        <taxon>Buddlejeae</taxon>
        <taxon>Buddleja</taxon>
    </lineage>
</organism>
<dbReference type="AlphaFoldDB" id="A0AAV6WEB8"/>
<evidence type="ECO:0000256" key="2">
    <source>
        <dbReference type="RuleBase" id="RU000363"/>
    </source>
</evidence>
<dbReference type="Pfam" id="PF00106">
    <property type="entry name" value="adh_short"/>
    <property type="match status" value="1"/>
</dbReference>
<dbReference type="PRINTS" id="PR00080">
    <property type="entry name" value="SDRFAMILY"/>
</dbReference>
<dbReference type="EMBL" id="WHWC01000018">
    <property type="protein sequence ID" value="KAG8365370.1"/>
    <property type="molecule type" value="Genomic_DNA"/>
</dbReference>
<dbReference type="InterPro" id="IPR020904">
    <property type="entry name" value="Sc_DH/Rdtase_CS"/>
</dbReference>
<evidence type="ECO:0000256" key="1">
    <source>
        <dbReference type="ARBA" id="ARBA00006484"/>
    </source>
</evidence>
<reference evidence="3" key="1">
    <citation type="submission" date="2019-10" db="EMBL/GenBank/DDBJ databases">
        <authorList>
            <person name="Zhang R."/>
            <person name="Pan Y."/>
            <person name="Wang J."/>
            <person name="Ma R."/>
            <person name="Yu S."/>
        </authorList>
    </citation>
    <scope>NUCLEOTIDE SEQUENCE</scope>
    <source>
        <strain evidence="3">LA-IB0</strain>
        <tissue evidence="3">Leaf</tissue>
    </source>
</reference>
<dbReference type="PROSITE" id="PS00061">
    <property type="entry name" value="ADH_SHORT"/>
    <property type="match status" value="1"/>
</dbReference>
<name>A0AAV6WEB8_9LAMI</name>
<dbReference type="Pfam" id="PF13561">
    <property type="entry name" value="adh_short_C2"/>
    <property type="match status" value="1"/>
</dbReference>
<comment type="similarity">
    <text evidence="1 2">Belongs to the short-chain dehydrogenases/reductases (SDR) family.</text>
</comment>
<evidence type="ECO:0008006" key="5">
    <source>
        <dbReference type="Google" id="ProtNLM"/>
    </source>
</evidence>
<dbReference type="Proteomes" id="UP000826271">
    <property type="component" value="Unassembled WGS sequence"/>
</dbReference>
<protein>
    <recommendedName>
        <fullName evidence="5">Tropinone reductase-like 3</fullName>
    </recommendedName>
</protein>
<gene>
    <name evidence="3" type="ORF">BUALT_Bualt18G0097600</name>
</gene>
<comment type="caution">
    <text evidence="3">The sequence shown here is derived from an EMBL/GenBank/DDBJ whole genome shotgun (WGS) entry which is preliminary data.</text>
</comment>
<dbReference type="GO" id="GO:0016616">
    <property type="term" value="F:oxidoreductase activity, acting on the CH-OH group of donors, NAD or NADP as acceptor"/>
    <property type="evidence" value="ECO:0007669"/>
    <property type="project" value="UniProtKB-ARBA"/>
</dbReference>
<dbReference type="PANTHER" id="PTHR43943:SF2">
    <property type="entry name" value="DEHYDROGENASE_REDUCTASE 4"/>
    <property type="match status" value="1"/>
</dbReference>